<dbReference type="Gene3D" id="2.40.128.20">
    <property type="match status" value="1"/>
</dbReference>
<reference evidence="1" key="1">
    <citation type="submission" date="2023-05" db="EMBL/GenBank/DDBJ databases">
        <title>Whole genome sequence of Commensalibacter sp.</title>
        <authorList>
            <person name="Charoenyingcharoen P."/>
            <person name="Yukphan P."/>
        </authorList>
    </citation>
    <scope>NUCLEOTIDE SEQUENCE</scope>
    <source>
        <strain evidence="1">TBRC 16381</strain>
    </source>
</reference>
<sequence length="171" mass="19923">MPTFDKKDLSDFLGKHLVFTYDNGWNYELYIKNAKKVDFRVHSGIIGNRWVKNQDVYIARIAKKICKLSWTEPTGTNVSIIINLENMLYQGTIFFPRWIINDPEKASRIQDDRIPLMEFYREIGPTYPIEILDEFAAITFVQDCSQDDESVIECSADELPADFLENLKKSL</sequence>
<organism evidence="1 2">
    <name type="scientific">Commensalibacter oyaizuii</name>
    <dbReference type="NCBI Taxonomy" id="3043873"/>
    <lineage>
        <taxon>Bacteria</taxon>
        <taxon>Pseudomonadati</taxon>
        <taxon>Pseudomonadota</taxon>
        <taxon>Alphaproteobacteria</taxon>
        <taxon>Acetobacterales</taxon>
        <taxon>Acetobacteraceae</taxon>
    </lineage>
</organism>
<dbReference type="EMBL" id="JASBAO010000001">
    <property type="protein sequence ID" value="MDI2090637.1"/>
    <property type="molecule type" value="Genomic_DNA"/>
</dbReference>
<dbReference type="InterPro" id="IPR012674">
    <property type="entry name" value="Calycin"/>
</dbReference>
<keyword evidence="2" id="KW-1185">Reference proteome</keyword>
<dbReference type="PANTHER" id="PTHR40087">
    <property type="entry name" value="PHENOLIC ACID DECARBOXYLASE PADC"/>
    <property type="match status" value="1"/>
</dbReference>
<gene>
    <name evidence="1" type="ORF">QJV27_04440</name>
</gene>
<accession>A0ABT6Q0J2</accession>
<comment type="caution">
    <text evidence="1">The sequence shown here is derived from an EMBL/GenBank/DDBJ whole genome shotgun (WGS) entry which is preliminary data.</text>
</comment>
<evidence type="ECO:0000313" key="1">
    <source>
        <dbReference type="EMBL" id="MDI2090637.1"/>
    </source>
</evidence>
<dbReference type="Proteomes" id="UP001431634">
    <property type="component" value="Unassembled WGS sequence"/>
</dbReference>
<dbReference type="RefSeq" id="WP_281447768.1">
    <property type="nucleotide sequence ID" value="NZ_JASBAO010000001.1"/>
</dbReference>
<dbReference type="SUPFAM" id="SSF50814">
    <property type="entry name" value="Lipocalins"/>
    <property type="match status" value="1"/>
</dbReference>
<dbReference type="PANTHER" id="PTHR40087:SF1">
    <property type="entry name" value="PHENOLIC ACID DECARBOXYLASE PADC"/>
    <property type="match status" value="1"/>
</dbReference>
<dbReference type="Pfam" id="PF05870">
    <property type="entry name" value="PA_decarbox"/>
    <property type="match status" value="1"/>
</dbReference>
<evidence type="ECO:0000313" key="2">
    <source>
        <dbReference type="Proteomes" id="UP001431634"/>
    </source>
</evidence>
<dbReference type="CDD" id="cd14241">
    <property type="entry name" value="PAD"/>
    <property type="match status" value="1"/>
</dbReference>
<proteinExistence type="predicted"/>
<protein>
    <submittedName>
        <fullName evidence="1">Phenolic acid decarboxylase</fullName>
    </submittedName>
</protein>
<name>A0ABT6Q0J2_9PROT</name>
<dbReference type="InterPro" id="IPR008729">
    <property type="entry name" value="PA_de_COase"/>
</dbReference>